<comment type="caution">
    <text evidence="2">The sequence shown here is derived from an EMBL/GenBank/DDBJ whole genome shotgun (WGS) entry which is preliminary data.</text>
</comment>
<evidence type="ECO:0000313" key="2">
    <source>
        <dbReference type="EMBL" id="MBS8121966.1"/>
    </source>
</evidence>
<dbReference type="Proteomes" id="UP000680365">
    <property type="component" value="Unassembled WGS sequence"/>
</dbReference>
<organism evidence="2 3">
    <name type="scientific">Candidatus Vampirococcus lugosii</name>
    <dbReference type="NCBI Taxonomy" id="2789015"/>
    <lineage>
        <taxon>Bacteria</taxon>
        <taxon>Candidatus Absconditibacteriota</taxon>
        <taxon>Vampirococcus</taxon>
    </lineage>
</organism>
<keyword evidence="1" id="KW-0175">Coiled coil</keyword>
<protein>
    <submittedName>
        <fullName evidence="2">Uncharacterized protein</fullName>
    </submittedName>
</protein>
<dbReference type="EMBL" id="JAEDAM010000026">
    <property type="protein sequence ID" value="MBS8121966.1"/>
    <property type="molecule type" value="Genomic_DNA"/>
</dbReference>
<accession>A0ABS5QL79</accession>
<proteinExistence type="predicted"/>
<keyword evidence="3" id="KW-1185">Reference proteome</keyword>
<reference evidence="2 3" key="1">
    <citation type="journal article" date="2021" name="Nat. Commun.">
        <title>Reductive evolution and unique predatory mode in the CPR bacterium Vampirococcus lugosii.</title>
        <authorList>
            <person name="Moreira D."/>
            <person name="Zivanovic Y."/>
            <person name="Lopez-Archilla A.I."/>
            <person name="Iniesto M."/>
            <person name="Lopez-Garcia P."/>
        </authorList>
    </citation>
    <scope>NUCLEOTIDE SEQUENCE [LARGE SCALE GENOMIC DNA]</scope>
    <source>
        <strain evidence="2">Chiprana</strain>
    </source>
</reference>
<sequence length="1158" mass="138714">MTNIKNLQNLYEVNKTVRFELKPYFDEELIKPKYEGNLDENLKKFVEIYEKILSIFPEIVFNFNKEKLNKKLKIKFSFLKNYTKREFYDKNIIFLKKGNNQIEIGESKKLDYLLDRFKSFENDNNFFLGKIKNLGFRNQEDKARNSDLNYFFYQISKITNFNFLKELFNNINIEEAEISKKINDIKEKIKKTEKLIINIEKHLLPKNSGQVIEKASFNYFTVNKKPKNYDKNILEKEKENNKKLNEFTYFNKKERKIKNIFNIYNIKNSGFCKYITSDIGDLEIKRAYELMKEYKTEQKSNFLKYLEAKAKGENIDLNISLYNDIFDKDQYKNILDLTKAILILSTAKSDILNIKKAKNKEQKNEEIKYNLEKYNNEFGEKFGEIEKENFFEKITELKKERGQYFFEGNRKGKFKFYKFKNFCNEYKKIATEYGKIKALIKSIEKEKIEAEKTNSWALILENKNNKYLLTIPRDTKKEISKYKTNLNQSKYFIDNLQNENNGEWILYKFESFTLRALDKLCFGKEVENIHGKLKEVDNSFRKDLYNSFRKEVDDSFRKNLNKNICKYKYKIFFNKGKLKDKFEFKKQNGENDEKLLIDFYKTVLNLESTKKQISIKYFDGFDDFIKKDFENLEKFEEELKKVCYKREKIIISDKTKQEIIENFEAKLYKITNYDLKKYDEEEIKKLETKKEFKREKPNNYTKVWWNFWTEDNEKEKFPIRINPEIKISFIEKDKNFEKKYSGLKFNRKLYDRYILTTSITQNSFNKSIDLNFKETDEILNFYNKYNKDFNKENSFKYFYGLDRGENELVSLGIFDFSKENNKGVKIKVYELNEKGLKATNEKGTPIYKNLSYYTFDTHPDFYDEKEVSCIDLTKAKFINGRIYLNGDLSTYLNLKIASAKRKIYDLVYAKKIKDYKILDDDYNITINCIEKKEFLYYYKENVICSKEEIIEELQEYLNKNKFDENENNISILKINNLRNAICANMVGIIIYLQELYPGMIFFEDFELSKKQNDFEKNNTTLGSRIEEKLLQKFSSLGKVPPNYKQVFSFQSDKKLDQLGIIGYINKYNTSSACPVCNEKLFGHGKGPKFENSMHHYKENNGIDYGNNLKKAKKTENNTCNYHMKNKRHGFDFINSGDDLATYNIAKKGMEYIKKQINS</sequence>
<name>A0ABS5QL79_9BACT</name>
<dbReference type="RefSeq" id="WP_213348974.1">
    <property type="nucleotide sequence ID" value="NZ_JAEDAM010000026.1"/>
</dbReference>
<evidence type="ECO:0000256" key="1">
    <source>
        <dbReference type="SAM" id="Coils"/>
    </source>
</evidence>
<evidence type="ECO:0000313" key="3">
    <source>
        <dbReference type="Proteomes" id="UP000680365"/>
    </source>
</evidence>
<feature type="coiled-coil region" evidence="1">
    <location>
        <begin position="164"/>
        <end position="202"/>
    </location>
</feature>
<gene>
    <name evidence="2" type="ORF">VAMP_48n93</name>
</gene>